<dbReference type="EMBL" id="QJKJ01003497">
    <property type="protein sequence ID" value="RDX98163.1"/>
    <property type="molecule type" value="Genomic_DNA"/>
</dbReference>
<dbReference type="PANTHER" id="PTHR33306:SF5">
    <property type="entry name" value="OXIDOREDUCTASE_TRANSITION METAL ION-BINDING PROTEIN"/>
    <property type="match status" value="1"/>
</dbReference>
<protein>
    <submittedName>
        <fullName evidence="2">Uncharacterized protein</fullName>
    </submittedName>
</protein>
<proteinExistence type="predicted"/>
<feature type="transmembrane region" description="Helical" evidence="1">
    <location>
        <begin position="47"/>
        <end position="66"/>
    </location>
</feature>
<feature type="transmembrane region" description="Helical" evidence="1">
    <location>
        <begin position="12"/>
        <end position="35"/>
    </location>
</feature>
<evidence type="ECO:0000256" key="1">
    <source>
        <dbReference type="SAM" id="Phobius"/>
    </source>
</evidence>
<gene>
    <name evidence="2" type="ORF">CR513_18931</name>
</gene>
<evidence type="ECO:0000313" key="3">
    <source>
        <dbReference type="Proteomes" id="UP000257109"/>
    </source>
</evidence>
<dbReference type="PANTHER" id="PTHR33306">
    <property type="entry name" value="EXPRESSED PROTEIN-RELATED-RELATED"/>
    <property type="match status" value="1"/>
</dbReference>
<keyword evidence="1" id="KW-0472">Membrane</keyword>
<feature type="transmembrane region" description="Helical" evidence="1">
    <location>
        <begin position="86"/>
        <end position="107"/>
    </location>
</feature>
<sequence length="131" mass="14903">MAYHSSQNSQSALPLHLCFFLLTLSVFLGFSWYSSYEPIMESFMDQVKLVLMISPLLLLLVVHFLSNYGNGRVLSSLIPVPERESLHRAGGTPWGVGLVLVLLLFMVSYQSSFQERWFPLLSRNVVRSCNM</sequence>
<keyword evidence="1" id="KW-1133">Transmembrane helix</keyword>
<keyword evidence="3" id="KW-1185">Reference proteome</keyword>
<dbReference type="AlphaFoldDB" id="A0A371H663"/>
<dbReference type="Proteomes" id="UP000257109">
    <property type="component" value="Unassembled WGS sequence"/>
</dbReference>
<organism evidence="2 3">
    <name type="scientific">Mucuna pruriens</name>
    <name type="common">Velvet bean</name>
    <name type="synonym">Dolichos pruriens</name>
    <dbReference type="NCBI Taxonomy" id="157652"/>
    <lineage>
        <taxon>Eukaryota</taxon>
        <taxon>Viridiplantae</taxon>
        <taxon>Streptophyta</taxon>
        <taxon>Embryophyta</taxon>
        <taxon>Tracheophyta</taxon>
        <taxon>Spermatophyta</taxon>
        <taxon>Magnoliopsida</taxon>
        <taxon>eudicotyledons</taxon>
        <taxon>Gunneridae</taxon>
        <taxon>Pentapetalae</taxon>
        <taxon>rosids</taxon>
        <taxon>fabids</taxon>
        <taxon>Fabales</taxon>
        <taxon>Fabaceae</taxon>
        <taxon>Papilionoideae</taxon>
        <taxon>50 kb inversion clade</taxon>
        <taxon>NPAAA clade</taxon>
        <taxon>indigoferoid/millettioid clade</taxon>
        <taxon>Phaseoleae</taxon>
        <taxon>Mucuna</taxon>
    </lineage>
</organism>
<evidence type="ECO:0000313" key="2">
    <source>
        <dbReference type="EMBL" id="RDX98163.1"/>
    </source>
</evidence>
<comment type="caution">
    <text evidence="2">The sequence shown here is derived from an EMBL/GenBank/DDBJ whole genome shotgun (WGS) entry which is preliminary data.</text>
</comment>
<keyword evidence="1" id="KW-0812">Transmembrane</keyword>
<dbReference type="STRING" id="157652.A0A371H663"/>
<accession>A0A371H663</accession>
<reference evidence="2" key="1">
    <citation type="submission" date="2018-05" db="EMBL/GenBank/DDBJ databases">
        <title>Draft genome of Mucuna pruriens seed.</title>
        <authorList>
            <person name="Nnadi N.E."/>
            <person name="Vos R."/>
            <person name="Hasami M.H."/>
            <person name="Devisetty U.K."/>
            <person name="Aguiy J.C."/>
        </authorList>
    </citation>
    <scope>NUCLEOTIDE SEQUENCE [LARGE SCALE GENOMIC DNA]</scope>
    <source>
        <strain evidence="2">JCA_2017</strain>
    </source>
</reference>
<name>A0A371H663_MUCPR</name>
<feature type="non-terminal residue" evidence="2">
    <location>
        <position position="1"/>
    </location>
</feature>